<feature type="transmembrane region" description="Helical" evidence="8">
    <location>
        <begin position="45"/>
        <end position="63"/>
    </location>
</feature>
<feature type="transmembrane region" description="Helical" evidence="8">
    <location>
        <begin position="147"/>
        <end position="178"/>
    </location>
</feature>
<dbReference type="Pfam" id="PF02366">
    <property type="entry name" value="PMT"/>
    <property type="match status" value="1"/>
</dbReference>
<comment type="caution">
    <text evidence="10">The sequence shown here is derived from an EMBL/GenBank/DDBJ whole genome shotgun (WGS) entry which is preliminary data.</text>
</comment>
<feature type="transmembrane region" description="Helical" evidence="8">
    <location>
        <begin position="246"/>
        <end position="269"/>
    </location>
</feature>
<feature type="transmembrane region" description="Helical" evidence="8">
    <location>
        <begin position="391"/>
        <end position="408"/>
    </location>
</feature>
<feature type="domain" description="ArnT-like N-terminal" evidence="9">
    <location>
        <begin position="75"/>
        <end position="213"/>
    </location>
</feature>
<dbReference type="AlphaFoldDB" id="A0A3N1PBJ8"/>
<proteinExistence type="predicted"/>
<dbReference type="GO" id="GO:0005886">
    <property type="term" value="C:plasma membrane"/>
    <property type="evidence" value="ECO:0007669"/>
    <property type="project" value="UniProtKB-SubCell"/>
</dbReference>
<dbReference type="InterPro" id="IPR003342">
    <property type="entry name" value="ArnT-like_N"/>
</dbReference>
<dbReference type="GO" id="GO:0009103">
    <property type="term" value="P:lipopolysaccharide biosynthetic process"/>
    <property type="evidence" value="ECO:0007669"/>
    <property type="project" value="TreeGrafter"/>
</dbReference>
<organism evidence="10 11">
    <name type="scientific">Gallaecimonas pentaromativorans</name>
    <dbReference type="NCBI Taxonomy" id="584787"/>
    <lineage>
        <taxon>Bacteria</taxon>
        <taxon>Pseudomonadati</taxon>
        <taxon>Pseudomonadota</taxon>
        <taxon>Gammaproteobacteria</taxon>
        <taxon>Enterobacterales</taxon>
        <taxon>Gallaecimonadaceae</taxon>
        <taxon>Gallaecimonas</taxon>
    </lineage>
</organism>
<name>A0A3N1PBJ8_9GAMM</name>
<sequence>MLLVVVLAGIGLRWPWPADEPRFALIAQEMVNTGQWLIPHRVGELYPDKPPIFMWAIAVLLWLKVPMKIAFLLPSALAGIGTAWLTVDLAKRLHGPRVATWCLWLLAFTIQFSLQSRTAQIDMLLVFWVTLGGYGIARHLLLGPAWGWYFLGFAAAGFGVITKGVGVIALFLLLPLIWRSDLRQKMAKKAWLGPLVLIAAIATWGLPMLWYAAHSSNPEAMAYRDNILFNQTANRYVHSLGHKKPFWYYVVEVAPVFWLPLSVLAPFLVKTWWRDKVKPEILLPLVMVLATVLFFSISPGKRGVYITPAVPWLTLAIAPYLEQLLSRVWPKRLWMAFAWLLSLILIVAAFLHKVLEQLGTHGRVFLLGTGIAMALALLLTRRQSPMHRWGWTLAAFWAGYGFIGGPALDSIRTPRDIMVEVAKRIGPDGQLALLDYKEQFALFADRPVTQFGFHGPMDEQRASARDWVQRGPQYYVLGPKENMEQCFEMKPEDNLGERHGGIWYLVSAKELKAGCEPGVTPAPLYKGPDYGLYQKP</sequence>
<keyword evidence="6 8" id="KW-1133">Transmembrane helix</keyword>
<dbReference type="GO" id="GO:0010041">
    <property type="term" value="P:response to iron(III) ion"/>
    <property type="evidence" value="ECO:0007669"/>
    <property type="project" value="TreeGrafter"/>
</dbReference>
<evidence type="ECO:0000313" key="11">
    <source>
        <dbReference type="Proteomes" id="UP000268033"/>
    </source>
</evidence>
<evidence type="ECO:0000256" key="8">
    <source>
        <dbReference type="SAM" id="Phobius"/>
    </source>
</evidence>
<evidence type="ECO:0000256" key="2">
    <source>
        <dbReference type="ARBA" id="ARBA00022475"/>
    </source>
</evidence>
<keyword evidence="5 8" id="KW-0812">Transmembrane</keyword>
<comment type="subcellular location">
    <subcellularLocation>
        <location evidence="1">Cell membrane</location>
        <topology evidence="1">Multi-pass membrane protein</topology>
    </subcellularLocation>
</comment>
<accession>A0A3N1PBJ8</accession>
<dbReference type="InterPro" id="IPR050297">
    <property type="entry name" value="LipidA_mod_glycosyltrf_83"/>
</dbReference>
<keyword evidence="2" id="KW-1003">Cell membrane</keyword>
<dbReference type="GO" id="GO:0000030">
    <property type="term" value="F:mannosyltransferase activity"/>
    <property type="evidence" value="ECO:0007669"/>
    <property type="project" value="InterPro"/>
</dbReference>
<protein>
    <submittedName>
        <fullName evidence="10">4-amino-4-deoxy-L-arabinose transferase-like glycosyltransferase</fullName>
    </submittedName>
</protein>
<dbReference type="GO" id="GO:0016763">
    <property type="term" value="F:pentosyltransferase activity"/>
    <property type="evidence" value="ECO:0007669"/>
    <property type="project" value="TreeGrafter"/>
</dbReference>
<evidence type="ECO:0000313" key="10">
    <source>
        <dbReference type="EMBL" id="ROQ24377.1"/>
    </source>
</evidence>
<evidence type="ECO:0000256" key="1">
    <source>
        <dbReference type="ARBA" id="ARBA00004651"/>
    </source>
</evidence>
<evidence type="ECO:0000256" key="6">
    <source>
        <dbReference type="ARBA" id="ARBA00022989"/>
    </source>
</evidence>
<feature type="transmembrane region" description="Helical" evidence="8">
    <location>
        <begin position="361"/>
        <end position="379"/>
    </location>
</feature>
<evidence type="ECO:0000256" key="4">
    <source>
        <dbReference type="ARBA" id="ARBA00022679"/>
    </source>
</evidence>
<keyword evidence="11" id="KW-1185">Reference proteome</keyword>
<dbReference type="STRING" id="584787.GCA_001247655_00853"/>
<evidence type="ECO:0000256" key="5">
    <source>
        <dbReference type="ARBA" id="ARBA00022692"/>
    </source>
</evidence>
<keyword evidence="4 10" id="KW-0808">Transferase</keyword>
<keyword evidence="7 8" id="KW-0472">Membrane</keyword>
<dbReference type="GO" id="GO:0006493">
    <property type="term" value="P:protein O-linked glycosylation"/>
    <property type="evidence" value="ECO:0007669"/>
    <property type="project" value="InterPro"/>
</dbReference>
<reference evidence="10 11" key="1">
    <citation type="submission" date="2018-11" db="EMBL/GenBank/DDBJ databases">
        <title>Genomic Encyclopedia of Type Strains, Phase IV (KMG-IV): sequencing the most valuable type-strain genomes for metagenomic binning, comparative biology and taxonomic classification.</title>
        <authorList>
            <person name="Goeker M."/>
        </authorList>
    </citation>
    <scope>NUCLEOTIDE SEQUENCE [LARGE SCALE GENOMIC DNA]</scope>
    <source>
        <strain evidence="10 11">DSM 21945</strain>
    </source>
</reference>
<evidence type="ECO:0000256" key="3">
    <source>
        <dbReference type="ARBA" id="ARBA00022676"/>
    </source>
</evidence>
<evidence type="ECO:0000256" key="7">
    <source>
        <dbReference type="ARBA" id="ARBA00023136"/>
    </source>
</evidence>
<keyword evidence="3" id="KW-0328">Glycosyltransferase</keyword>
<feature type="transmembrane region" description="Helical" evidence="8">
    <location>
        <begin position="281"/>
        <end position="297"/>
    </location>
</feature>
<dbReference type="EMBL" id="RJUL01000007">
    <property type="protein sequence ID" value="ROQ24377.1"/>
    <property type="molecule type" value="Genomic_DNA"/>
</dbReference>
<evidence type="ECO:0000259" key="9">
    <source>
        <dbReference type="Pfam" id="PF02366"/>
    </source>
</evidence>
<dbReference type="PANTHER" id="PTHR33908">
    <property type="entry name" value="MANNOSYLTRANSFERASE YKCB-RELATED"/>
    <property type="match status" value="1"/>
</dbReference>
<dbReference type="PANTHER" id="PTHR33908:SF3">
    <property type="entry name" value="UNDECAPRENYL PHOSPHATE-ALPHA-4-AMINO-4-DEOXY-L-ARABINOSE ARABINOSYL TRANSFERASE"/>
    <property type="match status" value="1"/>
</dbReference>
<feature type="transmembrane region" description="Helical" evidence="8">
    <location>
        <begin position="333"/>
        <end position="355"/>
    </location>
</feature>
<gene>
    <name evidence="10" type="ORF">EDC28_107260</name>
</gene>
<feature type="transmembrane region" description="Helical" evidence="8">
    <location>
        <begin position="190"/>
        <end position="213"/>
    </location>
</feature>
<dbReference type="Proteomes" id="UP000268033">
    <property type="component" value="Unassembled WGS sequence"/>
</dbReference>
<feature type="transmembrane region" description="Helical" evidence="8">
    <location>
        <begin position="121"/>
        <end position="141"/>
    </location>
</feature>